<evidence type="ECO:0000256" key="8">
    <source>
        <dbReference type="ARBA" id="ARBA00022989"/>
    </source>
</evidence>
<evidence type="ECO:0000256" key="6">
    <source>
        <dbReference type="ARBA" id="ARBA00022801"/>
    </source>
</evidence>
<evidence type="ECO:0000259" key="12">
    <source>
        <dbReference type="PROSITE" id="PS50106"/>
    </source>
</evidence>
<evidence type="ECO:0000256" key="10">
    <source>
        <dbReference type="ARBA" id="ARBA00023136"/>
    </source>
</evidence>
<dbReference type="InterPro" id="IPR001478">
    <property type="entry name" value="PDZ"/>
</dbReference>
<evidence type="ECO:0000256" key="4">
    <source>
        <dbReference type="ARBA" id="ARBA00022670"/>
    </source>
</evidence>
<evidence type="ECO:0000256" key="9">
    <source>
        <dbReference type="ARBA" id="ARBA00023049"/>
    </source>
</evidence>
<dbReference type="CDD" id="cd06163">
    <property type="entry name" value="S2P-M50_PDZ_RseP-like"/>
    <property type="match status" value="1"/>
</dbReference>
<name>A0ABY6F4W1_9GAMM</name>
<feature type="domain" description="PDZ" evidence="12">
    <location>
        <begin position="231"/>
        <end position="285"/>
    </location>
</feature>
<dbReference type="EC" id="3.4.24.-" evidence="11"/>
<dbReference type="SUPFAM" id="SSF50156">
    <property type="entry name" value="PDZ domain-like"/>
    <property type="match status" value="2"/>
</dbReference>
<evidence type="ECO:0000256" key="2">
    <source>
        <dbReference type="ARBA" id="ARBA00004141"/>
    </source>
</evidence>
<accession>A0ABY6F4W1</accession>
<dbReference type="PANTHER" id="PTHR42837:SF2">
    <property type="entry name" value="MEMBRANE METALLOPROTEASE ARASP2, CHLOROPLASTIC-RELATED"/>
    <property type="match status" value="1"/>
</dbReference>
<comment type="cofactor">
    <cofactor evidence="1 11">
        <name>Zn(2+)</name>
        <dbReference type="ChEBI" id="CHEBI:29105"/>
    </cofactor>
</comment>
<dbReference type="PROSITE" id="PS50106">
    <property type="entry name" value="PDZ"/>
    <property type="match status" value="1"/>
</dbReference>
<dbReference type="Proteomes" id="UP001063782">
    <property type="component" value="Chromosome"/>
</dbReference>
<gene>
    <name evidence="13" type="primary">rseP</name>
    <name evidence="13" type="ORF">LU297_01350</name>
</gene>
<dbReference type="Gene3D" id="2.30.42.10">
    <property type="match status" value="2"/>
</dbReference>
<evidence type="ECO:0000256" key="3">
    <source>
        <dbReference type="ARBA" id="ARBA00007931"/>
    </source>
</evidence>
<sequence>MNALLMFLAAVCVLTPLIALHEWGHYIIARLCGVKVLTYSIGMGPRLFGWTSKKTGIDYRISALPLGGYVKMLDEREGEVAESEKHLAFNNAHPLKKIAIVIAGPVMNFLIAIALFFVLFLQPSEQLNTKIGQLLPDSPAAASHLTLGDKITHIDGKPVQTWEEVAYALGDRMGETGVVNVGVLHEQDNTKSVSQTIPVAITSFMQHAKHTQQDPLSDFGVLPYQPMLAPVIGQVVPKGAADVMGLKTGDKVLSINQIQVNSWQEVAKIIRQSPDEFLVFSVQRANQVLDVRVLPNAVMDKDGKKIGQIGVQVAYDPDTAIPAQYRMMIKHTPSQAFDKALGKTYDLAMMTLGSIKKMMMGLIGLEHLSGPIAIAEVSKNSFEIGWQQVLSTAALLSLSLAVLNLLPIPVLDGGHLVFYTYELVAGKPMPQSMQMNALKIGALMLFCFMALAISNDVMRIFG</sequence>
<dbReference type="EMBL" id="CP089977">
    <property type="protein sequence ID" value="UXZ05128.1"/>
    <property type="molecule type" value="Genomic_DNA"/>
</dbReference>
<dbReference type="PANTHER" id="PTHR42837">
    <property type="entry name" value="REGULATOR OF SIGMA-E PROTEASE RSEP"/>
    <property type="match status" value="1"/>
</dbReference>
<keyword evidence="8 11" id="KW-1133">Transmembrane helix</keyword>
<evidence type="ECO:0000313" key="13">
    <source>
        <dbReference type="EMBL" id="UXZ05128.1"/>
    </source>
</evidence>
<feature type="transmembrane region" description="Helical" evidence="11">
    <location>
        <begin position="389"/>
        <end position="411"/>
    </location>
</feature>
<proteinExistence type="inferred from homology"/>
<dbReference type="InterPro" id="IPR041489">
    <property type="entry name" value="PDZ_6"/>
</dbReference>
<feature type="transmembrane region" description="Helical" evidence="11">
    <location>
        <begin position="98"/>
        <end position="121"/>
    </location>
</feature>
<dbReference type="Pfam" id="PF17820">
    <property type="entry name" value="PDZ_6"/>
    <property type="match status" value="1"/>
</dbReference>
<dbReference type="SMART" id="SM00228">
    <property type="entry name" value="PDZ"/>
    <property type="match status" value="2"/>
</dbReference>
<comment type="similarity">
    <text evidence="3 11">Belongs to the peptidase M50B family.</text>
</comment>
<evidence type="ECO:0000313" key="14">
    <source>
        <dbReference type="Proteomes" id="UP001063782"/>
    </source>
</evidence>
<organism evidence="13 14">
    <name type="scientific">Moraxella nasicaprae</name>
    <dbReference type="NCBI Taxonomy" id="2904122"/>
    <lineage>
        <taxon>Bacteria</taxon>
        <taxon>Pseudomonadati</taxon>
        <taxon>Pseudomonadota</taxon>
        <taxon>Gammaproteobacteria</taxon>
        <taxon>Moraxellales</taxon>
        <taxon>Moraxellaceae</taxon>
        <taxon>Moraxella</taxon>
    </lineage>
</organism>
<keyword evidence="11" id="KW-0479">Metal-binding</keyword>
<keyword evidence="6 11" id="KW-0378">Hydrolase</keyword>
<protein>
    <recommendedName>
        <fullName evidence="11">Zinc metalloprotease</fullName>
        <ecNumber evidence="11">3.4.24.-</ecNumber>
    </recommendedName>
</protein>
<dbReference type="Pfam" id="PF02163">
    <property type="entry name" value="Peptidase_M50"/>
    <property type="match status" value="1"/>
</dbReference>
<keyword evidence="9 11" id="KW-0482">Metalloprotease</keyword>
<dbReference type="RefSeq" id="WP_263076628.1">
    <property type="nucleotide sequence ID" value="NZ_CP089977.1"/>
</dbReference>
<reference evidence="13" key="1">
    <citation type="submission" date="2021-12" db="EMBL/GenBank/DDBJ databases">
        <title>taxonomy of Moraxella sp. ZY201224.</title>
        <authorList>
            <person name="Li F."/>
        </authorList>
    </citation>
    <scope>NUCLEOTIDE SEQUENCE</scope>
    <source>
        <strain evidence="13">ZY201224</strain>
    </source>
</reference>
<dbReference type="InterPro" id="IPR004387">
    <property type="entry name" value="Pept_M50_Zn"/>
</dbReference>
<dbReference type="InterPro" id="IPR036034">
    <property type="entry name" value="PDZ_sf"/>
</dbReference>
<keyword evidence="5 11" id="KW-0812">Transmembrane</keyword>
<feature type="transmembrane region" description="Helical" evidence="11">
    <location>
        <begin position="437"/>
        <end position="458"/>
    </location>
</feature>
<evidence type="ECO:0000256" key="7">
    <source>
        <dbReference type="ARBA" id="ARBA00022833"/>
    </source>
</evidence>
<keyword evidence="7 11" id="KW-0862">Zinc</keyword>
<comment type="subcellular location">
    <subcellularLocation>
        <location evidence="2">Membrane</location>
        <topology evidence="2">Multi-pass membrane protein</topology>
    </subcellularLocation>
</comment>
<evidence type="ECO:0000256" key="1">
    <source>
        <dbReference type="ARBA" id="ARBA00001947"/>
    </source>
</evidence>
<dbReference type="CDD" id="cd23081">
    <property type="entry name" value="cpPDZ_EcRseP-like"/>
    <property type="match status" value="1"/>
</dbReference>
<evidence type="ECO:0000256" key="11">
    <source>
        <dbReference type="RuleBase" id="RU362031"/>
    </source>
</evidence>
<keyword evidence="10 11" id="KW-0472">Membrane</keyword>
<keyword evidence="4" id="KW-0645">Protease</keyword>
<dbReference type="GO" id="GO:0008237">
    <property type="term" value="F:metallopeptidase activity"/>
    <property type="evidence" value="ECO:0007669"/>
    <property type="project" value="UniProtKB-KW"/>
</dbReference>
<dbReference type="InterPro" id="IPR008915">
    <property type="entry name" value="Peptidase_M50"/>
</dbReference>
<evidence type="ECO:0000256" key="5">
    <source>
        <dbReference type="ARBA" id="ARBA00022692"/>
    </source>
</evidence>
<dbReference type="NCBIfam" id="TIGR00054">
    <property type="entry name" value="RIP metalloprotease RseP"/>
    <property type="match status" value="1"/>
</dbReference>
<keyword evidence="14" id="KW-1185">Reference proteome</keyword>